<evidence type="ECO:0000313" key="2">
    <source>
        <dbReference type="Proteomes" id="UP000515158"/>
    </source>
</evidence>
<keyword evidence="2" id="KW-1185">Reference proteome</keyword>
<proteinExistence type="predicted"/>
<feature type="transmembrane region" description="Helical" evidence="1">
    <location>
        <begin position="141"/>
        <end position="160"/>
    </location>
</feature>
<keyword evidence="1" id="KW-0812">Transmembrane</keyword>
<feature type="transmembrane region" description="Helical" evidence="1">
    <location>
        <begin position="74"/>
        <end position="102"/>
    </location>
</feature>
<dbReference type="Proteomes" id="UP000515158">
    <property type="component" value="Unplaced"/>
</dbReference>
<dbReference type="KEGG" id="tpal:117640075"/>
<dbReference type="OrthoDB" id="8232683at2759"/>
<sequence length="178" mass="19694">MEPAEPKRTCLPIVERGCCCELATCCKVQGWLLIVGATLNILKSIAQLYNVSEGCNALKQQGRSCFGDEDLKSIFYFFICSLVLNIIIQIIFLVTAVLFLQGIANRNPSKMAHYIRLMWVQLVVGTIAVIVMSVLVSPVLLLAFLFIGLPIYCLICANSLKIQMETNKNGQDFANPMA</sequence>
<dbReference type="InParanoid" id="A0A6P8XYM9"/>
<feature type="transmembrane region" description="Helical" evidence="1">
    <location>
        <begin position="114"/>
        <end position="135"/>
    </location>
</feature>
<gene>
    <name evidence="3" type="primary">LOC117640075</name>
</gene>
<evidence type="ECO:0000256" key="1">
    <source>
        <dbReference type="SAM" id="Phobius"/>
    </source>
</evidence>
<name>A0A6P8XYM9_THRPL</name>
<organism evidence="3">
    <name type="scientific">Thrips palmi</name>
    <name type="common">Melon thrips</name>
    <dbReference type="NCBI Taxonomy" id="161013"/>
    <lineage>
        <taxon>Eukaryota</taxon>
        <taxon>Metazoa</taxon>
        <taxon>Ecdysozoa</taxon>
        <taxon>Arthropoda</taxon>
        <taxon>Hexapoda</taxon>
        <taxon>Insecta</taxon>
        <taxon>Pterygota</taxon>
        <taxon>Neoptera</taxon>
        <taxon>Paraneoptera</taxon>
        <taxon>Thysanoptera</taxon>
        <taxon>Terebrantia</taxon>
        <taxon>Thripoidea</taxon>
        <taxon>Thripidae</taxon>
        <taxon>Thrips</taxon>
    </lineage>
</organism>
<reference evidence="3" key="1">
    <citation type="submission" date="2025-08" db="UniProtKB">
        <authorList>
            <consortium name="RefSeq"/>
        </authorList>
    </citation>
    <scope>IDENTIFICATION</scope>
    <source>
        <tissue evidence="3">Total insect</tissue>
    </source>
</reference>
<keyword evidence="1" id="KW-1133">Transmembrane helix</keyword>
<dbReference type="GeneID" id="117640075"/>
<accession>A0A6P8XYM9</accession>
<protein>
    <submittedName>
        <fullName evidence="3">Uncharacterized protein LOC117640075</fullName>
    </submittedName>
</protein>
<dbReference type="RefSeq" id="XP_034232193.1">
    <property type="nucleotide sequence ID" value="XM_034376302.1"/>
</dbReference>
<dbReference type="AlphaFoldDB" id="A0A6P8XYM9"/>
<keyword evidence="1" id="KW-0472">Membrane</keyword>
<evidence type="ECO:0000313" key="3">
    <source>
        <dbReference type="RefSeq" id="XP_034232193.1"/>
    </source>
</evidence>